<protein>
    <recommendedName>
        <fullName evidence="11">Beta-monoglucosyldiacylglycerol synthase</fullName>
        <ecNumber evidence="10">2.4.1.336</ecNumber>
    </recommendedName>
    <alternativeName>
        <fullName evidence="12">UDP-glucose:1,2-diacylglycerol 3-beta-D-glucosyltransferase</fullName>
    </alternativeName>
</protein>
<evidence type="ECO:0000256" key="5">
    <source>
        <dbReference type="ARBA" id="ARBA00022692"/>
    </source>
</evidence>
<evidence type="ECO:0000256" key="8">
    <source>
        <dbReference type="ARBA" id="ARBA00023136"/>
    </source>
</evidence>
<name>A0A841BHF0_9ACTN</name>
<dbReference type="PANTHER" id="PTHR43867">
    <property type="entry name" value="CELLULOSE SYNTHASE CATALYTIC SUBUNIT A [UDP-FORMING]"/>
    <property type="match status" value="1"/>
</dbReference>
<evidence type="ECO:0000313" key="15">
    <source>
        <dbReference type="Proteomes" id="UP000587527"/>
    </source>
</evidence>
<evidence type="ECO:0000256" key="6">
    <source>
        <dbReference type="ARBA" id="ARBA00022842"/>
    </source>
</evidence>
<gene>
    <name evidence="14" type="ORF">F4553_001093</name>
</gene>
<keyword evidence="8 13" id="KW-0472">Membrane</keyword>
<feature type="transmembrane region" description="Helical" evidence="13">
    <location>
        <begin position="491"/>
        <end position="516"/>
    </location>
</feature>
<evidence type="ECO:0000256" key="11">
    <source>
        <dbReference type="ARBA" id="ARBA00068721"/>
    </source>
</evidence>
<keyword evidence="7 13" id="KW-1133">Transmembrane helix</keyword>
<dbReference type="GO" id="GO:0005886">
    <property type="term" value="C:plasma membrane"/>
    <property type="evidence" value="ECO:0007669"/>
    <property type="project" value="TreeGrafter"/>
</dbReference>
<evidence type="ECO:0000256" key="4">
    <source>
        <dbReference type="ARBA" id="ARBA00022679"/>
    </source>
</evidence>
<keyword evidence="4 14" id="KW-0808">Transferase</keyword>
<dbReference type="PANTHER" id="PTHR43867:SF4">
    <property type="entry name" value="BETA-(1-3)-GLUCOSYL TRANSFERASE"/>
    <property type="match status" value="1"/>
</dbReference>
<dbReference type="Proteomes" id="UP000587527">
    <property type="component" value="Unassembled WGS sequence"/>
</dbReference>
<comment type="similarity">
    <text evidence="2">Belongs to the glycosyltransferase 2 family.</text>
</comment>
<feature type="transmembrane region" description="Helical" evidence="13">
    <location>
        <begin position="544"/>
        <end position="563"/>
    </location>
</feature>
<evidence type="ECO:0000313" key="14">
    <source>
        <dbReference type="EMBL" id="MBB5867714.1"/>
    </source>
</evidence>
<sequence length="625" mass="67927">MAMTFLMSTVAACVTATLLLCLRPTLRPPKHEWAALWLCSATAGAAATVLSGSAVLGLVVLMAWYAVVLSVGAALPWLHPTGLASITSMWAFGIAELAWLAWFTATAGLSPAAGVLAAVWLLLAALELPWRMIHNYLYQEVISRDRWDLPRVLSPDAHRSTGVMVSVHVPCYAEPPDVVIGCLRSLAAQEYDSFEVLVIDNNTPDEALWRPLEACCRELGPRFRFFHVAPLTGAKGGALNFALAHTDPDAVLIAVVDSDYQVEKDFLSATVGYFDDPRLAHLQTRQDYRDWTGDPYLAGLYWEYRIASSTYLVSRSEWRVAMSIGTMCVIRRAALQQVGGWSEECVTEDSELSIRLHAAGHSAVYFDLALGRGLIPRHFADYANQRHRWTRGPVQEVLTHWRMLLPGSRAAGSAAFSLPQRLIVMHHGWHELVRGVKGLGIWALAATAIVMAAGTDVPALPVLPLIAIGIGRLAMTATGMRVFWSRVSPSFGAAAIAALSSRSLGWVVWTAGLYGWAGRRRRWGRTGKFDDSGSLPQALRSTRVELAMAGLWLAIGVGVLAAADGRALLTVLAVLFLAQAWSLLLAPMQAVRAELSVRRRVAAASLLAPLPRQAAPDAHTRVGTR</sequence>
<accession>A0A841BHF0</accession>
<organism evidence="14 15">
    <name type="scientific">Allocatelliglobosispora scoriae</name>
    <dbReference type="NCBI Taxonomy" id="643052"/>
    <lineage>
        <taxon>Bacteria</taxon>
        <taxon>Bacillati</taxon>
        <taxon>Actinomycetota</taxon>
        <taxon>Actinomycetes</taxon>
        <taxon>Micromonosporales</taxon>
        <taxon>Micromonosporaceae</taxon>
        <taxon>Allocatelliglobosispora</taxon>
    </lineage>
</organism>
<proteinExistence type="inferred from homology"/>
<feature type="transmembrane region" description="Helical" evidence="13">
    <location>
        <begin position="58"/>
        <end position="79"/>
    </location>
</feature>
<dbReference type="EC" id="2.4.1.336" evidence="10"/>
<evidence type="ECO:0000256" key="7">
    <source>
        <dbReference type="ARBA" id="ARBA00022989"/>
    </source>
</evidence>
<keyword evidence="6" id="KW-0460">Magnesium</keyword>
<keyword evidence="5 13" id="KW-0812">Transmembrane</keyword>
<dbReference type="Gene3D" id="3.90.550.10">
    <property type="entry name" value="Spore Coat Polysaccharide Biosynthesis Protein SpsA, Chain A"/>
    <property type="match status" value="1"/>
</dbReference>
<dbReference type="SUPFAM" id="SSF53448">
    <property type="entry name" value="Nucleotide-diphospho-sugar transferases"/>
    <property type="match status" value="1"/>
</dbReference>
<evidence type="ECO:0000256" key="12">
    <source>
        <dbReference type="ARBA" id="ARBA00078564"/>
    </source>
</evidence>
<dbReference type="Pfam" id="PF13641">
    <property type="entry name" value="Glyco_tranf_2_3"/>
    <property type="match status" value="1"/>
</dbReference>
<dbReference type="EMBL" id="JACHMN010000001">
    <property type="protein sequence ID" value="MBB5867714.1"/>
    <property type="molecule type" value="Genomic_DNA"/>
</dbReference>
<evidence type="ECO:0000256" key="9">
    <source>
        <dbReference type="ARBA" id="ARBA00053004"/>
    </source>
</evidence>
<feature type="transmembrane region" description="Helical" evidence="13">
    <location>
        <begin position="34"/>
        <end position="51"/>
    </location>
</feature>
<evidence type="ECO:0000256" key="2">
    <source>
        <dbReference type="ARBA" id="ARBA00006739"/>
    </source>
</evidence>
<dbReference type="AlphaFoldDB" id="A0A841BHF0"/>
<comment type="catalytic activity">
    <reaction evidence="9">
        <text>a 1,2-diacyl-sn-glycerol + UDP-alpha-D-glucose = a 1,2-diacyl-3-O-(beta-D-glucopyranosyl)-sn-glycerol + UDP + H(+)</text>
        <dbReference type="Rhea" id="RHEA:17285"/>
        <dbReference type="ChEBI" id="CHEBI:15378"/>
        <dbReference type="ChEBI" id="CHEBI:17815"/>
        <dbReference type="ChEBI" id="CHEBI:58223"/>
        <dbReference type="ChEBI" id="CHEBI:58885"/>
        <dbReference type="ChEBI" id="CHEBI:75799"/>
        <dbReference type="EC" id="2.4.1.336"/>
    </reaction>
</comment>
<evidence type="ECO:0000256" key="13">
    <source>
        <dbReference type="SAM" id="Phobius"/>
    </source>
</evidence>
<evidence type="ECO:0000256" key="10">
    <source>
        <dbReference type="ARBA" id="ARBA00066964"/>
    </source>
</evidence>
<dbReference type="InterPro" id="IPR050321">
    <property type="entry name" value="Glycosyltr_2/OpgH_subfam"/>
</dbReference>
<keyword evidence="15" id="KW-1185">Reference proteome</keyword>
<feature type="transmembrane region" description="Helical" evidence="13">
    <location>
        <begin position="99"/>
        <end position="123"/>
    </location>
</feature>
<dbReference type="GO" id="GO:0016758">
    <property type="term" value="F:hexosyltransferase activity"/>
    <property type="evidence" value="ECO:0007669"/>
    <property type="project" value="TreeGrafter"/>
</dbReference>
<dbReference type="InterPro" id="IPR029044">
    <property type="entry name" value="Nucleotide-diphossugar_trans"/>
</dbReference>
<keyword evidence="3" id="KW-0328">Glycosyltransferase</keyword>
<feature type="transmembrane region" description="Helical" evidence="13">
    <location>
        <begin position="569"/>
        <end position="591"/>
    </location>
</feature>
<comment type="subcellular location">
    <subcellularLocation>
        <location evidence="1">Membrane</location>
        <topology evidence="1">Multi-pass membrane protein</topology>
    </subcellularLocation>
</comment>
<evidence type="ECO:0000256" key="1">
    <source>
        <dbReference type="ARBA" id="ARBA00004141"/>
    </source>
</evidence>
<reference evidence="14 15" key="1">
    <citation type="submission" date="2020-08" db="EMBL/GenBank/DDBJ databases">
        <title>Sequencing the genomes of 1000 actinobacteria strains.</title>
        <authorList>
            <person name="Klenk H.-P."/>
        </authorList>
    </citation>
    <scope>NUCLEOTIDE SEQUENCE [LARGE SCALE GENOMIC DNA]</scope>
    <source>
        <strain evidence="14 15">DSM 45362</strain>
    </source>
</reference>
<comment type="caution">
    <text evidence="14">The sequence shown here is derived from an EMBL/GenBank/DDBJ whole genome shotgun (WGS) entry which is preliminary data.</text>
</comment>
<feature type="transmembrane region" description="Helical" evidence="13">
    <location>
        <begin position="441"/>
        <end position="471"/>
    </location>
</feature>
<evidence type="ECO:0000256" key="3">
    <source>
        <dbReference type="ARBA" id="ARBA00022676"/>
    </source>
</evidence>
<dbReference type="FunFam" id="3.90.550.10:FF:000164">
    <property type="entry name" value="Beta-(1-3)-glucosyl transferase"/>
    <property type="match status" value="1"/>
</dbReference>